<evidence type="ECO:0000313" key="5">
    <source>
        <dbReference type="Proteomes" id="UP000799302"/>
    </source>
</evidence>
<dbReference type="Gene3D" id="1.10.12.10">
    <property type="entry name" value="Lyase 2-enoyl-coa Hydratase, Chain A, domain 2"/>
    <property type="match status" value="1"/>
</dbReference>
<dbReference type="InterPro" id="IPR014748">
    <property type="entry name" value="Enoyl-CoA_hydra_C"/>
</dbReference>
<comment type="similarity">
    <text evidence="1">Belongs to the enoyl-CoA hydratase/isomerase family.</text>
</comment>
<dbReference type="GO" id="GO:0005739">
    <property type="term" value="C:mitochondrion"/>
    <property type="evidence" value="ECO:0007669"/>
    <property type="project" value="TreeGrafter"/>
</dbReference>
<organism evidence="4 5">
    <name type="scientific">Microthyrium microscopicum</name>
    <dbReference type="NCBI Taxonomy" id="703497"/>
    <lineage>
        <taxon>Eukaryota</taxon>
        <taxon>Fungi</taxon>
        <taxon>Dikarya</taxon>
        <taxon>Ascomycota</taxon>
        <taxon>Pezizomycotina</taxon>
        <taxon>Dothideomycetes</taxon>
        <taxon>Dothideomycetes incertae sedis</taxon>
        <taxon>Microthyriales</taxon>
        <taxon>Microthyriaceae</taxon>
        <taxon>Microthyrium</taxon>
    </lineage>
</organism>
<dbReference type="FunFam" id="3.90.226.10:FF:000009">
    <property type="entry name" value="Carnitinyl-CoA dehydratase"/>
    <property type="match status" value="1"/>
</dbReference>
<dbReference type="CDD" id="cd06558">
    <property type="entry name" value="crotonase-like"/>
    <property type="match status" value="1"/>
</dbReference>
<dbReference type="Pfam" id="PF00378">
    <property type="entry name" value="ECH_1"/>
    <property type="match status" value="1"/>
</dbReference>
<evidence type="ECO:0000256" key="2">
    <source>
        <dbReference type="ARBA" id="ARBA00023026"/>
    </source>
</evidence>
<dbReference type="OrthoDB" id="410701at2759"/>
<gene>
    <name evidence="4" type="ORF">BT63DRAFT_325809</name>
</gene>
<dbReference type="SUPFAM" id="SSF52096">
    <property type="entry name" value="ClpP/crotonase"/>
    <property type="match status" value="1"/>
</dbReference>
<reference evidence="4" key="1">
    <citation type="journal article" date="2020" name="Stud. Mycol.">
        <title>101 Dothideomycetes genomes: a test case for predicting lifestyles and emergence of pathogens.</title>
        <authorList>
            <person name="Haridas S."/>
            <person name="Albert R."/>
            <person name="Binder M."/>
            <person name="Bloem J."/>
            <person name="Labutti K."/>
            <person name="Salamov A."/>
            <person name="Andreopoulos B."/>
            <person name="Baker S."/>
            <person name="Barry K."/>
            <person name="Bills G."/>
            <person name="Bluhm B."/>
            <person name="Cannon C."/>
            <person name="Castanera R."/>
            <person name="Culley D."/>
            <person name="Daum C."/>
            <person name="Ezra D."/>
            <person name="Gonzalez J."/>
            <person name="Henrissat B."/>
            <person name="Kuo A."/>
            <person name="Liang C."/>
            <person name="Lipzen A."/>
            <person name="Lutzoni F."/>
            <person name="Magnuson J."/>
            <person name="Mondo S."/>
            <person name="Nolan M."/>
            <person name="Ohm R."/>
            <person name="Pangilinan J."/>
            <person name="Park H.-J."/>
            <person name="Ramirez L."/>
            <person name="Alfaro M."/>
            <person name="Sun H."/>
            <person name="Tritt A."/>
            <person name="Yoshinaga Y."/>
            <person name="Zwiers L.-H."/>
            <person name="Turgeon B."/>
            <person name="Goodwin S."/>
            <person name="Spatafora J."/>
            <person name="Crous P."/>
            <person name="Grigoriev I."/>
        </authorList>
    </citation>
    <scope>NUCLEOTIDE SEQUENCE</scope>
    <source>
        <strain evidence="4">CBS 115976</strain>
    </source>
</reference>
<dbReference type="EMBL" id="MU004238">
    <property type="protein sequence ID" value="KAF2666971.1"/>
    <property type="molecule type" value="Genomic_DNA"/>
</dbReference>
<evidence type="ECO:0000256" key="1">
    <source>
        <dbReference type="ARBA" id="ARBA00005254"/>
    </source>
</evidence>
<dbReference type="Gene3D" id="3.90.226.10">
    <property type="entry name" value="2-enoyl-CoA Hydratase, Chain A, domain 1"/>
    <property type="match status" value="1"/>
</dbReference>
<dbReference type="AlphaFoldDB" id="A0A6A6U5W9"/>
<dbReference type="InterPro" id="IPR029045">
    <property type="entry name" value="ClpP/crotonase-like_dom_sf"/>
</dbReference>
<evidence type="ECO:0000256" key="3">
    <source>
        <dbReference type="ARBA" id="ARBA00023239"/>
    </source>
</evidence>
<accession>A0A6A6U5W9</accession>
<dbReference type="GO" id="GO:0006635">
    <property type="term" value="P:fatty acid beta-oxidation"/>
    <property type="evidence" value="ECO:0007669"/>
    <property type="project" value="TreeGrafter"/>
</dbReference>
<sequence>MNSNIAFRLRLKPIATRLFIKSSVRQYSTPQAPLILSETIPSPHCGHIKILHLNRHDAKNAISRALLSQLKYELDSMKCKPTETRALIIASAVDGTFCAGADLKERRTFTFDDTRKFLTDLRATLVQIASLPIPTISAIDGYALGGGLELALSTTFRVISSTARVGLPETRLGIIPGAGGTFRLPALVGAQKARELILTGRRIYGDEAHQIGLADVLCEKQPVEESIRLASDILQGGPIAVVEALRAVNGWQTGGVTENEAYEIVLGTQDRVEALNAFKEKRPPTFKGQ</sequence>
<dbReference type="PANTHER" id="PTHR11941:SF171">
    <property type="entry name" value="SD19268P"/>
    <property type="match status" value="1"/>
</dbReference>
<name>A0A6A6U5W9_9PEZI</name>
<keyword evidence="2" id="KW-0843">Virulence</keyword>
<protein>
    <submittedName>
        <fullName evidence="4">ClpP/crotonase</fullName>
    </submittedName>
</protein>
<proteinExistence type="inferred from homology"/>
<evidence type="ECO:0000313" key="4">
    <source>
        <dbReference type="EMBL" id="KAF2666971.1"/>
    </source>
</evidence>
<dbReference type="GO" id="GO:0016829">
    <property type="term" value="F:lyase activity"/>
    <property type="evidence" value="ECO:0007669"/>
    <property type="project" value="UniProtKB-KW"/>
</dbReference>
<dbReference type="PANTHER" id="PTHR11941">
    <property type="entry name" value="ENOYL-COA HYDRATASE-RELATED"/>
    <property type="match status" value="1"/>
</dbReference>
<keyword evidence="5" id="KW-1185">Reference proteome</keyword>
<dbReference type="Proteomes" id="UP000799302">
    <property type="component" value="Unassembled WGS sequence"/>
</dbReference>
<keyword evidence="3" id="KW-0456">Lyase</keyword>
<dbReference type="InterPro" id="IPR001753">
    <property type="entry name" value="Enoyl-CoA_hydra/iso"/>
</dbReference>